<comment type="caution">
    <text evidence="1">The sequence shown here is derived from an EMBL/GenBank/DDBJ whole genome shotgun (WGS) entry which is preliminary data.</text>
</comment>
<reference evidence="1" key="1">
    <citation type="journal article" date="2020" name="mSystems">
        <title>Genome- and Community-Level Interaction Insights into Carbon Utilization and Element Cycling Functions of Hydrothermarchaeota in Hydrothermal Sediment.</title>
        <authorList>
            <person name="Zhou Z."/>
            <person name="Liu Y."/>
            <person name="Xu W."/>
            <person name="Pan J."/>
            <person name="Luo Z.H."/>
            <person name="Li M."/>
        </authorList>
    </citation>
    <scope>NUCLEOTIDE SEQUENCE [LARGE SCALE GENOMIC DNA]</scope>
    <source>
        <strain evidence="1">SpSt-791</strain>
    </source>
</reference>
<protein>
    <recommendedName>
        <fullName evidence="2">Zf-HC2 domain-containing protein</fullName>
    </recommendedName>
</protein>
<evidence type="ECO:0008006" key="2">
    <source>
        <dbReference type="Google" id="ProtNLM"/>
    </source>
</evidence>
<dbReference type="AlphaFoldDB" id="A0A7V5XZH9"/>
<accession>A0A7V5XZH9</accession>
<name>A0A7V5XZH9_UNCW3</name>
<sequence length="85" mass="10640">MRKRKIEYNCEVFKKYLVEYLDEDLPYEILIELEKHRLVCRECTKLIRTLRRIIYELRSLIQYELPEDVVTKIHATLRVKKWKRK</sequence>
<dbReference type="EMBL" id="DTHS01000016">
    <property type="protein sequence ID" value="HHR48442.1"/>
    <property type="molecule type" value="Genomic_DNA"/>
</dbReference>
<organism evidence="1">
    <name type="scientific">candidate division WOR-3 bacterium</name>
    <dbReference type="NCBI Taxonomy" id="2052148"/>
    <lineage>
        <taxon>Bacteria</taxon>
        <taxon>Bacteria division WOR-3</taxon>
    </lineage>
</organism>
<proteinExistence type="predicted"/>
<gene>
    <name evidence="1" type="ORF">ENV79_02200</name>
</gene>
<evidence type="ECO:0000313" key="1">
    <source>
        <dbReference type="EMBL" id="HHR48442.1"/>
    </source>
</evidence>